<keyword evidence="3" id="KW-1185">Reference proteome</keyword>
<name>A0ABW0BCT4_9ACTN</name>
<accession>A0ABW0BCT4</accession>
<comment type="caution">
    <text evidence="2">The sequence shown here is derived from an EMBL/GenBank/DDBJ whole genome shotgun (WGS) entry which is preliminary data.</text>
</comment>
<feature type="region of interest" description="Disordered" evidence="1">
    <location>
        <begin position="1"/>
        <end position="27"/>
    </location>
</feature>
<proteinExistence type="predicted"/>
<dbReference type="RefSeq" id="WP_378585372.1">
    <property type="nucleotide sequence ID" value="NZ_JBHSKD010000002.1"/>
</dbReference>
<feature type="compositionally biased region" description="Low complexity" evidence="1">
    <location>
        <begin position="1"/>
        <end position="13"/>
    </location>
</feature>
<reference evidence="3" key="1">
    <citation type="journal article" date="2019" name="Int. J. Syst. Evol. Microbiol.">
        <title>The Global Catalogue of Microorganisms (GCM) 10K type strain sequencing project: providing services to taxonomists for standard genome sequencing and annotation.</title>
        <authorList>
            <consortium name="The Broad Institute Genomics Platform"/>
            <consortium name="The Broad Institute Genome Sequencing Center for Infectious Disease"/>
            <person name="Wu L."/>
            <person name="Ma J."/>
        </authorList>
    </citation>
    <scope>NUCLEOTIDE SEQUENCE [LARGE SCALE GENOMIC DNA]</scope>
    <source>
        <strain evidence="3">DFY41</strain>
    </source>
</reference>
<organism evidence="2 3">
    <name type="scientific">Nocardioides taihuensis</name>
    <dbReference type="NCBI Taxonomy" id="1835606"/>
    <lineage>
        <taxon>Bacteria</taxon>
        <taxon>Bacillati</taxon>
        <taxon>Actinomycetota</taxon>
        <taxon>Actinomycetes</taxon>
        <taxon>Propionibacteriales</taxon>
        <taxon>Nocardioidaceae</taxon>
        <taxon>Nocardioides</taxon>
    </lineage>
</organism>
<dbReference type="Proteomes" id="UP001596087">
    <property type="component" value="Unassembled WGS sequence"/>
</dbReference>
<evidence type="ECO:0000313" key="2">
    <source>
        <dbReference type="EMBL" id="MFC5175109.1"/>
    </source>
</evidence>
<dbReference type="EMBL" id="JBHSKD010000002">
    <property type="protein sequence ID" value="MFC5175109.1"/>
    <property type="molecule type" value="Genomic_DNA"/>
</dbReference>
<evidence type="ECO:0008006" key="4">
    <source>
        <dbReference type="Google" id="ProtNLM"/>
    </source>
</evidence>
<gene>
    <name evidence="2" type="ORF">ACFPGP_00405</name>
</gene>
<evidence type="ECO:0000313" key="3">
    <source>
        <dbReference type="Proteomes" id="UP001596087"/>
    </source>
</evidence>
<protein>
    <recommendedName>
        <fullName evidence="4">DUF1192 domain-containing protein</fullName>
    </recommendedName>
</protein>
<evidence type="ECO:0000256" key="1">
    <source>
        <dbReference type="SAM" id="MobiDB-lite"/>
    </source>
</evidence>
<sequence>MCTTHAHTTARRTAPAEEPESGHCGHCSHDDLTLEELKGRRAELDQDIAARELTDSGAGRLTPTA</sequence>